<evidence type="ECO:0000313" key="2">
    <source>
        <dbReference type="Proteomes" id="UP000282515"/>
    </source>
</evidence>
<accession>A0A3L8P9X6</accession>
<sequence length="63" mass="7111">MPEAVELPGRKVRKGDKVRVLPPRGQARKKDNDRLWRVISFSTQDGVRHADLIALDNDGDETS</sequence>
<proteinExistence type="predicted"/>
<dbReference type="GO" id="GO:0004519">
    <property type="term" value="F:endonuclease activity"/>
    <property type="evidence" value="ECO:0007669"/>
    <property type="project" value="UniProtKB-KW"/>
</dbReference>
<keyword evidence="1" id="KW-0378">Hydrolase</keyword>
<dbReference type="AlphaFoldDB" id="A0A3L8P9X6"/>
<dbReference type="Proteomes" id="UP000282515">
    <property type="component" value="Unassembled WGS sequence"/>
</dbReference>
<keyword evidence="2" id="KW-1185">Reference proteome</keyword>
<protein>
    <submittedName>
        <fullName evidence="1">Restriction endonuclease subunit M</fullName>
    </submittedName>
</protein>
<dbReference type="EMBL" id="RDBF01000170">
    <property type="protein sequence ID" value="RLV51659.1"/>
    <property type="molecule type" value="Genomic_DNA"/>
</dbReference>
<gene>
    <name evidence="1" type="ORF">D9V41_16820</name>
</gene>
<feature type="non-terminal residue" evidence="1">
    <location>
        <position position="63"/>
    </location>
</feature>
<name>A0A3L8P9X6_9ACTN</name>
<reference evidence="1 2" key="1">
    <citation type="submission" date="2018-10" db="EMBL/GenBank/DDBJ databases">
        <title>Aeromicrobium sp. 9W16Y-2 whole genome shotgun sequence.</title>
        <authorList>
            <person name="Li F."/>
        </authorList>
    </citation>
    <scope>NUCLEOTIDE SEQUENCE [LARGE SCALE GENOMIC DNA]</scope>
    <source>
        <strain evidence="1 2">9W16Y-2</strain>
    </source>
</reference>
<organism evidence="1 2">
    <name type="scientific">Aeromicrobium phragmitis</name>
    <dbReference type="NCBI Taxonomy" id="2478914"/>
    <lineage>
        <taxon>Bacteria</taxon>
        <taxon>Bacillati</taxon>
        <taxon>Actinomycetota</taxon>
        <taxon>Actinomycetes</taxon>
        <taxon>Propionibacteriales</taxon>
        <taxon>Nocardioidaceae</taxon>
        <taxon>Aeromicrobium</taxon>
    </lineage>
</organism>
<evidence type="ECO:0000313" key="1">
    <source>
        <dbReference type="EMBL" id="RLV51659.1"/>
    </source>
</evidence>
<keyword evidence="1" id="KW-0540">Nuclease</keyword>
<comment type="caution">
    <text evidence="1">The sequence shown here is derived from an EMBL/GenBank/DDBJ whole genome shotgun (WGS) entry which is preliminary data.</text>
</comment>
<keyword evidence="1" id="KW-0255">Endonuclease</keyword>